<evidence type="ECO:0000256" key="3">
    <source>
        <dbReference type="ARBA" id="ARBA00022843"/>
    </source>
</evidence>
<dbReference type="InterPro" id="IPR001346">
    <property type="entry name" value="Interferon_reg_fact_DNA-bd_dom"/>
</dbReference>
<keyword evidence="3" id="KW-0832">Ubl conjugation</keyword>
<dbReference type="InterPro" id="IPR019817">
    <property type="entry name" value="Interferon_reg_fac_CS"/>
</dbReference>
<keyword evidence="2" id="KW-1017">Isopeptide bond</keyword>
<dbReference type="EMBL" id="JACTAM010000013">
    <property type="protein sequence ID" value="KAI2657382.1"/>
    <property type="molecule type" value="Genomic_DNA"/>
</dbReference>
<evidence type="ECO:0000256" key="8">
    <source>
        <dbReference type="ARBA" id="ARBA00023242"/>
    </source>
</evidence>
<feature type="domain" description="IRF tryptophan pentad repeat" evidence="10">
    <location>
        <begin position="47"/>
        <end position="155"/>
    </location>
</feature>
<dbReference type="SUPFAM" id="SSF46785">
    <property type="entry name" value="Winged helix' DNA-binding domain"/>
    <property type="match status" value="1"/>
</dbReference>
<dbReference type="InterPro" id="IPR017431">
    <property type="entry name" value="IRF1/IRF2"/>
</dbReference>
<keyword evidence="6 9" id="KW-0010">Activator</keyword>
<dbReference type="PROSITE" id="PS51507">
    <property type="entry name" value="IRF_2"/>
    <property type="match status" value="1"/>
</dbReference>
<dbReference type="Proteomes" id="UP000830375">
    <property type="component" value="Unassembled WGS sequence"/>
</dbReference>
<evidence type="ECO:0000256" key="7">
    <source>
        <dbReference type="ARBA" id="ARBA00023163"/>
    </source>
</evidence>
<evidence type="ECO:0000256" key="2">
    <source>
        <dbReference type="ARBA" id="ARBA00022499"/>
    </source>
</evidence>
<name>A0ABQ8M3A3_LABRO</name>
<keyword evidence="5 9" id="KW-0238">DNA-binding</keyword>
<keyword evidence="4 9" id="KW-0805">Transcription regulation</keyword>
<comment type="similarity">
    <text evidence="9">Belongs to the IRF family.</text>
</comment>
<evidence type="ECO:0000313" key="11">
    <source>
        <dbReference type="EMBL" id="KAI2657382.1"/>
    </source>
</evidence>
<dbReference type="PANTHER" id="PTHR11949:SF50">
    <property type="entry name" value="INTERFERON REGULATORY FACTOR"/>
    <property type="match status" value="1"/>
</dbReference>
<reference evidence="11 12" key="1">
    <citation type="submission" date="2022-01" db="EMBL/GenBank/DDBJ databases">
        <title>A high-quality chromosome-level genome assembly of rohu carp, Labeo rohita.</title>
        <authorList>
            <person name="Arick M.A. II"/>
            <person name="Hsu C.-Y."/>
            <person name="Magbanua Z."/>
            <person name="Pechanova O."/>
            <person name="Grover C."/>
            <person name="Miller E."/>
            <person name="Thrash A."/>
            <person name="Ezzel L."/>
            <person name="Alam S."/>
            <person name="Benzie J."/>
            <person name="Hamilton M."/>
            <person name="Karsi A."/>
            <person name="Lawrence M.L."/>
            <person name="Peterson D.G."/>
        </authorList>
    </citation>
    <scope>NUCLEOTIDE SEQUENCE [LARGE SCALE GENOMIC DNA]</scope>
    <source>
        <strain evidence="12">BAU-BD-2019</strain>
        <tissue evidence="11">Blood</tissue>
    </source>
</reference>
<keyword evidence="12" id="KW-1185">Reference proteome</keyword>
<gene>
    <name evidence="11" type="ORF">H4Q32_008694</name>
</gene>
<dbReference type="InterPro" id="IPR036390">
    <property type="entry name" value="WH_DNA-bd_sf"/>
</dbReference>
<evidence type="ECO:0000256" key="6">
    <source>
        <dbReference type="ARBA" id="ARBA00023159"/>
    </source>
</evidence>
<comment type="caution">
    <text evidence="11">The sequence shown here is derived from an EMBL/GenBank/DDBJ whole genome shotgun (WGS) entry which is preliminary data.</text>
</comment>
<dbReference type="PANTHER" id="PTHR11949">
    <property type="entry name" value="INTERFERON REGULATORY FACTOR"/>
    <property type="match status" value="1"/>
</dbReference>
<evidence type="ECO:0000313" key="12">
    <source>
        <dbReference type="Proteomes" id="UP000830375"/>
    </source>
</evidence>
<accession>A0ABQ8M3A3</accession>
<dbReference type="SMART" id="SM00348">
    <property type="entry name" value="IRF"/>
    <property type="match status" value="1"/>
</dbReference>
<evidence type="ECO:0000256" key="5">
    <source>
        <dbReference type="ARBA" id="ARBA00023125"/>
    </source>
</evidence>
<proteinExistence type="inferred from homology"/>
<evidence type="ECO:0000256" key="1">
    <source>
        <dbReference type="ARBA" id="ARBA00004123"/>
    </source>
</evidence>
<organism evidence="11 12">
    <name type="scientific">Labeo rohita</name>
    <name type="common">Indian major carp</name>
    <name type="synonym">Cyprinus rohita</name>
    <dbReference type="NCBI Taxonomy" id="84645"/>
    <lineage>
        <taxon>Eukaryota</taxon>
        <taxon>Metazoa</taxon>
        <taxon>Chordata</taxon>
        <taxon>Craniata</taxon>
        <taxon>Vertebrata</taxon>
        <taxon>Euteleostomi</taxon>
        <taxon>Actinopterygii</taxon>
        <taxon>Neopterygii</taxon>
        <taxon>Teleostei</taxon>
        <taxon>Ostariophysi</taxon>
        <taxon>Cypriniformes</taxon>
        <taxon>Cyprinidae</taxon>
        <taxon>Labeoninae</taxon>
        <taxon>Labeonini</taxon>
        <taxon>Labeo</taxon>
    </lineage>
</organism>
<comment type="subcellular location">
    <subcellularLocation>
        <location evidence="1 9">Nucleus</location>
    </subcellularLocation>
</comment>
<keyword evidence="8 9" id="KW-0539">Nucleus</keyword>
<evidence type="ECO:0000259" key="10">
    <source>
        <dbReference type="PROSITE" id="PS51507"/>
    </source>
</evidence>
<keyword evidence="7 9" id="KW-0804">Transcription</keyword>
<dbReference type="Gene3D" id="1.10.10.10">
    <property type="entry name" value="Winged helix-like DNA-binding domain superfamily/Winged helix DNA-binding domain"/>
    <property type="match status" value="1"/>
</dbReference>
<sequence>MAVGRDCVWSLSTTEVIPQFEGNPPNLLVQEALYEVMTPEPKMHQGRLRLRPWLEEQIDSGRYPGVVWLDESARVFQIPWKHAARHGWNIEKDATLFRNWAIHTGRYKPGIDKPDPKTWKANFRCALNSLTDVKELQDKSIKKGHNAFRVYILLPHSKTAKRRKALRYLDTDSKATSPPQTQRNLPLERFTEAFWKYTDDRGSATDEVLRKDDPAKCTEEERPVITYSQGLQLNRTDEHEQTEAVLKGCPTLFLEIDLPAEFSSNPSFWIVDHLKNLEHWSPSYESDRGWRPNSTWMGCLCETMEFSGYSFQTDCNIHNTSSGQYD</sequence>
<dbReference type="CDD" id="cd00103">
    <property type="entry name" value="IRF"/>
    <property type="match status" value="1"/>
</dbReference>
<dbReference type="PIRSF" id="PIRSF038196">
    <property type="entry name" value="IFN_RF1/2"/>
    <property type="match status" value="1"/>
</dbReference>
<dbReference type="PROSITE" id="PS00601">
    <property type="entry name" value="IRF_1"/>
    <property type="match status" value="1"/>
</dbReference>
<dbReference type="PRINTS" id="PR00267">
    <property type="entry name" value="INTFRNREGFCT"/>
</dbReference>
<evidence type="ECO:0000256" key="9">
    <source>
        <dbReference type="PIRNR" id="PIRNR038196"/>
    </source>
</evidence>
<dbReference type="InterPro" id="IPR036388">
    <property type="entry name" value="WH-like_DNA-bd_sf"/>
</dbReference>
<evidence type="ECO:0000256" key="4">
    <source>
        <dbReference type="ARBA" id="ARBA00023015"/>
    </source>
</evidence>
<protein>
    <recommendedName>
        <fullName evidence="9">Interferon regulatory factor</fullName>
    </recommendedName>
</protein>
<dbReference type="Pfam" id="PF00605">
    <property type="entry name" value="IRF"/>
    <property type="match status" value="1"/>
</dbReference>